<dbReference type="InterPro" id="IPR027275">
    <property type="entry name" value="PRC-brl_dom"/>
</dbReference>
<dbReference type="SUPFAM" id="SSF50346">
    <property type="entry name" value="PRC-barrel domain"/>
    <property type="match status" value="1"/>
</dbReference>
<evidence type="ECO:0000259" key="1">
    <source>
        <dbReference type="Pfam" id="PF05239"/>
    </source>
</evidence>
<dbReference type="AlphaFoldDB" id="A0A6B3RMT4"/>
<gene>
    <name evidence="2" type="ORF">G3572_09755</name>
</gene>
<evidence type="ECO:0000313" key="3">
    <source>
        <dbReference type="Proteomes" id="UP000481421"/>
    </source>
</evidence>
<protein>
    <submittedName>
        <fullName evidence="2">PRC-barrel domain containing protein</fullName>
    </submittedName>
</protein>
<dbReference type="InterPro" id="IPR011033">
    <property type="entry name" value="PRC_barrel-like_sf"/>
</dbReference>
<dbReference type="Proteomes" id="UP000481421">
    <property type="component" value="Unassembled WGS sequence"/>
</dbReference>
<organism evidence="2 3">
    <name type="scientific">Pseudotabrizicola algicola</name>
    <dbReference type="NCBI Taxonomy" id="2709381"/>
    <lineage>
        <taxon>Bacteria</taxon>
        <taxon>Pseudomonadati</taxon>
        <taxon>Pseudomonadota</taxon>
        <taxon>Alphaproteobacteria</taxon>
        <taxon>Rhodobacterales</taxon>
        <taxon>Paracoccaceae</taxon>
        <taxon>Pseudotabrizicola</taxon>
    </lineage>
</organism>
<reference evidence="2 3" key="1">
    <citation type="submission" date="2020-02" db="EMBL/GenBank/DDBJ databases">
        <title>Rhodobacter algicola sp. nov., isolated from microalga culture.</title>
        <authorList>
            <person name="Park C.-Y."/>
        </authorList>
    </citation>
    <scope>NUCLEOTIDE SEQUENCE [LARGE SCALE GENOMIC DNA]</scope>
    <source>
        <strain evidence="2 3">ETT8</strain>
    </source>
</reference>
<accession>A0A6B3RMT4</accession>
<dbReference type="Pfam" id="PF05239">
    <property type="entry name" value="PRC"/>
    <property type="match status" value="1"/>
</dbReference>
<evidence type="ECO:0000313" key="2">
    <source>
        <dbReference type="EMBL" id="NEX46493.1"/>
    </source>
</evidence>
<dbReference type="Gene3D" id="2.30.30.240">
    <property type="entry name" value="PRC-barrel domain"/>
    <property type="match status" value="1"/>
</dbReference>
<comment type="caution">
    <text evidence="2">The sequence shown here is derived from an EMBL/GenBank/DDBJ whole genome shotgun (WGS) entry which is preliminary data.</text>
</comment>
<dbReference type="EMBL" id="JAAIKE010000002">
    <property type="protein sequence ID" value="NEX46493.1"/>
    <property type="molecule type" value="Genomic_DNA"/>
</dbReference>
<feature type="domain" description="PRC-barrel" evidence="1">
    <location>
        <begin position="18"/>
        <end position="70"/>
    </location>
</feature>
<proteinExistence type="predicted"/>
<sequence length="98" mass="10753">MDHSSHIRLTLAEQTEENLTGAPIYDQNDEKVGTISHLHDVGVAPKVVIDVGGFLGIGAKPVLINLDDLDLMRDTAGRVHGLTTWSKDQLRALPEHYD</sequence>
<name>A0A6B3RMT4_9RHOB</name>
<keyword evidence="3" id="KW-1185">Reference proteome</keyword>
<dbReference type="RefSeq" id="WP_164611192.1">
    <property type="nucleotide sequence ID" value="NZ_JAAIKE010000002.1"/>
</dbReference>